<accession>A0AA88X8A2</accession>
<reference evidence="1" key="1">
    <citation type="submission" date="2022-12" db="EMBL/GenBank/DDBJ databases">
        <title>Draft genome assemblies for two species of Escallonia (Escalloniales).</title>
        <authorList>
            <person name="Chanderbali A."/>
            <person name="Dervinis C."/>
            <person name="Anghel I."/>
            <person name="Soltis D."/>
            <person name="Soltis P."/>
            <person name="Zapata F."/>
        </authorList>
    </citation>
    <scope>NUCLEOTIDE SEQUENCE</scope>
    <source>
        <strain evidence="1">UCBG64.0493</strain>
        <tissue evidence="1">Leaf</tissue>
    </source>
</reference>
<dbReference type="GO" id="GO:0009423">
    <property type="term" value="P:chorismate biosynthetic process"/>
    <property type="evidence" value="ECO:0007669"/>
    <property type="project" value="TreeGrafter"/>
</dbReference>
<protein>
    <submittedName>
        <fullName evidence="1">Uncharacterized protein</fullName>
    </submittedName>
</protein>
<dbReference type="InterPro" id="IPR022893">
    <property type="entry name" value="Shikimate_DH_fam"/>
</dbReference>
<comment type="caution">
    <text evidence="1">The sequence shown here is derived from an EMBL/GenBank/DDBJ whole genome shotgun (WGS) entry which is preliminary data.</text>
</comment>
<name>A0AA88X8A2_9ASTE</name>
<sequence>MGLRSKLLVCATLECESKEEMMASMEKAKGEGADLVELCIDSMSFSHISEVEHLLKRRTLPSIVSFRLKVS</sequence>
<dbReference type="GO" id="GO:0003855">
    <property type="term" value="F:3-dehydroquinate dehydratase activity"/>
    <property type="evidence" value="ECO:0007669"/>
    <property type="project" value="InterPro"/>
</dbReference>
<dbReference type="PANTHER" id="PTHR21089:SF7">
    <property type="entry name" value="BIFUNCTIONAL 3-DEHYDROQUINATE DEHYDRATASE_SHIKIMATE DEHYDROGENASE, CHLOROPLASTIC-LIKE ISOFORM X1"/>
    <property type="match status" value="1"/>
</dbReference>
<dbReference type="GO" id="GO:0019632">
    <property type="term" value="P:shikimate metabolic process"/>
    <property type="evidence" value="ECO:0007669"/>
    <property type="project" value="TreeGrafter"/>
</dbReference>
<gene>
    <name evidence="1" type="ORF">RJ639_000416</name>
</gene>
<dbReference type="Proteomes" id="UP001188597">
    <property type="component" value="Unassembled WGS sequence"/>
</dbReference>
<dbReference type="GO" id="GO:0004764">
    <property type="term" value="F:shikimate 3-dehydrogenase (NADP+) activity"/>
    <property type="evidence" value="ECO:0007669"/>
    <property type="project" value="InterPro"/>
</dbReference>
<dbReference type="EMBL" id="JAVXUP010000034">
    <property type="protein sequence ID" value="KAK3041439.1"/>
    <property type="molecule type" value="Genomic_DNA"/>
</dbReference>
<evidence type="ECO:0000313" key="2">
    <source>
        <dbReference type="Proteomes" id="UP001188597"/>
    </source>
</evidence>
<dbReference type="AlphaFoldDB" id="A0AA88X8A2"/>
<proteinExistence type="predicted"/>
<dbReference type="InterPro" id="IPR001381">
    <property type="entry name" value="DHquinase_I"/>
</dbReference>
<dbReference type="SUPFAM" id="SSF51569">
    <property type="entry name" value="Aldolase"/>
    <property type="match status" value="1"/>
</dbReference>
<dbReference type="PANTHER" id="PTHR21089">
    <property type="entry name" value="SHIKIMATE DEHYDROGENASE"/>
    <property type="match status" value="1"/>
</dbReference>
<dbReference type="InterPro" id="IPR013785">
    <property type="entry name" value="Aldolase_TIM"/>
</dbReference>
<dbReference type="Pfam" id="PF01487">
    <property type="entry name" value="DHquinase_I"/>
    <property type="match status" value="1"/>
</dbReference>
<organism evidence="1 2">
    <name type="scientific">Escallonia herrerae</name>
    <dbReference type="NCBI Taxonomy" id="1293975"/>
    <lineage>
        <taxon>Eukaryota</taxon>
        <taxon>Viridiplantae</taxon>
        <taxon>Streptophyta</taxon>
        <taxon>Embryophyta</taxon>
        <taxon>Tracheophyta</taxon>
        <taxon>Spermatophyta</taxon>
        <taxon>Magnoliopsida</taxon>
        <taxon>eudicotyledons</taxon>
        <taxon>Gunneridae</taxon>
        <taxon>Pentapetalae</taxon>
        <taxon>asterids</taxon>
        <taxon>campanulids</taxon>
        <taxon>Escalloniales</taxon>
        <taxon>Escalloniaceae</taxon>
        <taxon>Escallonia</taxon>
    </lineage>
</organism>
<evidence type="ECO:0000313" key="1">
    <source>
        <dbReference type="EMBL" id="KAK3041439.1"/>
    </source>
</evidence>
<keyword evidence="2" id="KW-1185">Reference proteome</keyword>
<dbReference type="Gene3D" id="3.20.20.70">
    <property type="entry name" value="Aldolase class I"/>
    <property type="match status" value="1"/>
</dbReference>